<keyword evidence="2" id="KW-1185">Reference proteome</keyword>
<name>A0AAD8NWW8_TARER</name>
<dbReference type="PANTHER" id="PTHR42826">
    <property type="entry name" value="DICARBOXYLATE TRANSPORTER 2.1, CHLOROPLASTIC"/>
    <property type="match status" value="1"/>
</dbReference>
<protein>
    <submittedName>
        <fullName evidence="1">Uncharacterized protein</fullName>
    </submittedName>
</protein>
<organism evidence="1 2">
    <name type="scientific">Tagetes erecta</name>
    <name type="common">African marigold</name>
    <dbReference type="NCBI Taxonomy" id="13708"/>
    <lineage>
        <taxon>Eukaryota</taxon>
        <taxon>Viridiplantae</taxon>
        <taxon>Streptophyta</taxon>
        <taxon>Embryophyta</taxon>
        <taxon>Tracheophyta</taxon>
        <taxon>Spermatophyta</taxon>
        <taxon>Magnoliopsida</taxon>
        <taxon>eudicotyledons</taxon>
        <taxon>Gunneridae</taxon>
        <taxon>Pentapetalae</taxon>
        <taxon>asterids</taxon>
        <taxon>campanulids</taxon>
        <taxon>Asterales</taxon>
        <taxon>Asteraceae</taxon>
        <taxon>Asteroideae</taxon>
        <taxon>Heliantheae alliance</taxon>
        <taxon>Tageteae</taxon>
        <taxon>Tagetes</taxon>
    </lineage>
</organism>
<reference evidence="1" key="1">
    <citation type="journal article" date="2023" name="bioRxiv">
        <title>Improved chromosome-level genome assembly for marigold (Tagetes erecta).</title>
        <authorList>
            <person name="Jiang F."/>
            <person name="Yuan L."/>
            <person name="Wang S."/>
            <person name="Wang H."/>
            <person name="Xu D."/>
            <person name="Wang A."/>
            <person name="Fan W."/>
        </authorList>
    </citation>
    <scope>NUCLEOTIDE SEQUENCE</scope>
    <source>
        <strain evidence="1">WSJ</strain>
        <tissue evidence="1">Leaf</tissue>
    </source>
</reference>
<dbReference type="Proteomes" id="UP001229421">
    <property type="component" value="Unassembled WGS sequence"/>
</dbReference>
<accession>A0AAD8NWW8</accession>
<dbReference type="InterPro" id="IPR030676">
    <property type="entry name" value="CitT-rel"/>
</dbReference>
<gene>
    <name evidence="1" type="ORF">QVD17_19059</name>
</gene>
<evidence type="ECO:0000313" key="1">
    <source>
        <dbReference type="EMBL" id="KAK1423751.1"/>
    </source>
</evidence>
<dbReference type="EMBL" id="JAUHHV010000005">
    <property type="protein sequence ID" value="KAK1423751.1"/>
    <property type="molecule type" value="Genomic_DNA"/>
</dbReference>
<proteinExistence type="predicted"/>
<comment type="caution">
    <text evidence="1">The sequence shown here is derived from an EMBL/GenBank/DDBJ whole genome shotgun (WGS) entry which is preliminary data.</text>
</comment>
<sequence>MEWRSVKPSFRLRCPVLGALFLIQSQLQVFPPETKCTADAPNLAQTKLDKMSPSKGTSGSCYGPCCHGCIMDLLFALLIGSASQLTTLGLVPWLSKCVAKFLKSLSVGWHLEILILQTAKVRGTLSALLLAYRRIFSEQLAFKCPVKIRTICQ</sequence>
<dbReference type="AlphaFoldDB" id="A0AAD8NWW8"/>
<evidence type="ECO:0000313" key="2">
    <source>
        <dbReference type="Proteomes" id="UP001229421"/>
    </source>
</evidence>